<proteinExistence type="predicted"/>
<protein>
    <recommendedName>
        <fullName evidence="3">DUF1515 domain-containing protein</fullName>
    </recommendedName>
</protein>
<keyword evidence="1" id="KW-0812">Transmembrane</keyword>
<organism evidence="2">
    <name type="scientific">Sphingomonas psychrotolerans</name>
    <dbReference type="NCBI Taxonomy" id="1327635"/>
    <lineage>
        <taxon>Bacteria</taxon>
        <taxon>Pseudomonadati</taxon>
        <taxon>Pseudomonadota</taxon>
        <taxon>Alphaproteobacteria</taxon>
        <taxon>Sphingomonadales</taxon>
        <taxon>Sphingomonadaceae</taxon>
        <taxon>Sphingomonas</taxon>
    </lineage>
</organism>
<feature type="transmembrane region" description="Helical" evidence="1">
    <location>
        <begin position="85"/>
        <end position="106"/>
    </location>
</feature>
<keyword evidence="1" id="KW-1133">Transmembrane helix</keyword>
<sequence>MTQASDLQAILAAVMDLTGSVGELKGKLGEVAHETRQASSKIDAISLQIAPIPRLTADVADHERRIVALEAGERERGGAMKLGGWLIRALPVGAISAAIGAAATFLSGKHP</sequence>
<accession>A0ABU3N105</accession>
<gene>
    <name evidence="2" type="ORF">MZO42_05975</name>
</gene>
<evidence type="ECO:0008006" key="3">
    <source>
        <dbReference type="Google" id="ProtNLM"/>
    </source>
</evidence>
<evidence type="ECO:0000313" key="2">
    <source>
        <dbReference type="EMBL" id="MDT8758239.1"/>
    </source>
</evidence>
<dbReference type="EMBL" id="JALMLT010000001">
    <property type="protein sequence ID" value="MDT8758239.1"/>
    <property type="molecule type" value="Genomic_DNA"/>
</dbReference>
<name>A0ABU3N105_9SPHN</name>
<evidence type="ECO:0000256" key="1">
    <source>
        <dbReference type="SAM" id="Phobius"/>
    </source>
</evidence>
<keyword evidence="1" id="KW-0472">Membrane</keyword>
<reference evidence="2" key="1">
    <citation type="submission" date="2022-04" db="EMBL/GenBank/DDBJ databases">
        <title>Tomato heritable bacteria conferring resistance against bacterial wilt.</title>
        <authorList>
            <person name="Yin J."/>
        </authorList>
    </citation>
    <scope>NUCLEOTIDE SEQUENCE</scope>
    <source>
        <strain evidence="2">Cra20</strain>
    </source>
</reference>
<comment type="caution">
    <text evidence="2">The sequence shown here is derived from an EMBL/GenBank/DDBJ whole genome shotgun (WGS) entry which is preliminary data.</text>
</comment>